<organism evidence="2">
    <name type="scientific">hydrothermal vent metagenome</name>
    <dbReference type="NCBI Taxonomy" id="652676"/>
    <lineage>
        <taxon>unclassified sequences</taxon>
        <taxon>metagenomes</taxon>
        <taxon>ecological metagenomes</taxon>
    </lineage>
</organism>
<feature type="domain" description="Alginate export" evidence="1">
    <location>
        <begin position="38"/>
        <end position="262"/>
    </location>
</feature>
<dbReference type="InterPro" id="IPR025388">
    <property type="entry name" value="Alginate_export_dom"/>
</dbReference>
<gene>
    <name evidence="2" type="ORF">MNBD_UNCLBAC01-1699</name>
</gene>
<dbReference type="AlphaFoldDB" id="A0A3B1D8T4"/>
<proteinExistence type="predicted"/>
<name>A0A3B1D8T4_9ZZZZ</name>
<dbReference type="Pfam" id="PF13372">
    <property type="entry name" value="Alginate_exp"/>
    <property type="match status" value="1"/>
</dbReference>
<dbReference type="InterPro" id="IPR023614">
    <property type="entry name" value="Porin_dom_sf"/>
</dbReference>
<dbReference type="EMBL" id="UOGJ01000039">
    <property type="protein sequence ID" value="VAX35241.1"/>
    <property type="molecule type" value="Genomic_DNA"/>
</dbReference>
<dbReference type="Gene3D" id="2.40.160.10">
    <property type="entry name" value="Porin"/>
    <property type="match status" value="1"/>
</dbReference>
<accession>A0A3B1D8T4</accession>
<protein>
    <recommendedName>
        <fullName evidence="1">Alginate export domain-containing protein</fullName>
    </recommendedName>
</protein>
<reference evidence="2" key="1">
    <citation type="submission" date="2018-06" db="EMBL/GenBank/DDBJ databases">
        <authorList>
            <person name="Zhirakovskaya E."/>
        </authorList>
    </citation>
    <scope>NUCLEOTIDE SEQUENCE</scope>
</reference>
<sequence>MKKMNFLWGTLFFLVVSVIPVQAAETLKEFLLEGTPYIDARYRYEFVDQDGAAITADANASTLRTRLGYKTGTFYDFSGVFELENVLEVGNDDYNNTINRRADHPVVADVENTEINQVFLTYKGLADTALNVGRQRIVVDDHRFIGDVGWRQGNQTFDGVTLTNKSIEDVVAKYGYIGNVNRIFGDDPAAGDWESNSHFYNVSYAGLPFGKLTTYGYLLDFQGESPGNSSQTYGVSLTGKQALNDEITLKYYGEYAYQMDHADNITDYGANYYRVAPALAWKGLTTTIGYEVLGSDNNKGFSTPLATGHKFNGWADKFLGTPAKGLEDFYVDVTYKLSGLEGNFDFLNGLLTKVQYHDFNADKGGADYGSEWGFFAQKSINKNVYVQAKYANYNADTFATDTKKFTFGVGVKY</sequence>
<evidence type="ECO:0000313" key="2">
    <source>
        <dbReference type="EMBL" id="VAX35241.1"/>
    </source>
</evidence>
<evidence type="ECO:0000259" key="1">
    <source>
        <dbReference type="Pfam" id="PF13372"/>
    </source>
</evidence>